<name>A0A7V3N424_UNCC3</name>
<feature type="compositionally biased region" description="Low complexity" evidence="1">
    <location>
        <begin position="47"/>
        <end position="69"/>
    </location>
</feature>
<dbReference type="AlphaFoldDB" id="A0A7V3N424"/>
<feature type="region of interest" description="Disordered" evidence="1">
    <location>
        <begin position="34"/>
        <end position="69"/>
    </location>
</feature>
<dbReference type="InterPro" id="IPR006311">
    <property type="entry name" value="TAT_signal"/>
</dbReference>
<dbReference type="NCBIfam" id="TIGR01409">
    <property type="entry name" value="TAT_signal_seq"/>
    <property type="match status" value="1"/>
</dbReference>
<organism evidence="2">
    <name type="scientific">candidate division CPR3 bacterium</name>
    <dbReference type="NCBI Taxonomy" id="2268181"/>
    <lineage>
        <taxon>Bacteria</taxon>
        <taxon>Bacteria division CPR3</taxon>
    </lineage>
</organism>
<dbReference type="InterPro" id="IPR019546">
    <property type="entry name" value="TAT_signal_bac_arc"/>
</dbReference>
<evidence type="ECO:0000256" key="1">
    <source>
        <dbReference type="SAM" id="MobiDB-lite"/>
    </source>
</evidence>
<accession>A0A7V3N424</accession>
<dbReference type="PROSITE" id="PS51318">
    <property type="entry name" value="TAT"/>
    <property type="match status" value="1"/>
</dbReference>
<proteinExistence type="predicted"/>
<evidence type="ECO:0000313" key="2">
    <source>
        <dbReference type="EMBL" id="HFZ08504.1"/>
    </source>
</evidence>
<dbReference type="PROSITE" id="PS51257">
    <property type="entry name" value="PROKAR_LIPOPROTEIN"/>
    <property type="match status" value="1"/>
</dbReference>
<sequence>MTSEKDIISRRDFLKLTTLGIGAGFLAACGVRGKREPSEEGQINVAPTEVKPTSTPSPTSTPTKEPTPTLDIKRAKIESVISKEEQWLQAGVPEQTLERWKKESAEGKRSADLETFAAQALIVEDLLSQGKLQDPQSLETKDPKNLSYKVKFVADKEGKEMPAVCLVDEEGRDYITSINQPLDKAGFPTLDYPEKGYSSLFRVPQLLGMSYEIVNFNQVKYTGEKVQVMMTPQDLNDGFDKFYYPGTMQNGRKERFVWDSFNSLLDTAADDSKTEFLPEVIELLKVSEKRPAAALYTAVNVEPRIAQKMVGLELASLGKESTEEKKQFHLERFCQVVEIIEDVARRPELEELAPYIMGGNREDPVFTCFWAYPPLRRIEAIRKGGLAISYNYLRSDIAPNWKGIKTIFYCFGPTYLENDITPKEAAANVLMRLPMDELWFNDKVNLKYYDGYGRLDQLVKPGMSLKDLLEEANKINDGKTANGEVGAIHFFEWIWNRIKQSSSSTTGLRLPESGEFRADNTFYKS</sequence>
<dbReference type="EMBL" id="DTGG01000001">
    <property type="protein sequence ID" value="HFZ08504.1"/>
    <property type="molecule type" value="Genomic_DNA"/>
</dbReference>
<protein>
    <submittedName>
        <fullName evidence="2">Twin-arginine translocation signal domain-containing protein</fullName>
    </submittedName>
</protein>
<reference evidence="2" key="1">
    <citation type="journal article" date="2020" name="mSystems">
        <title>Genome- and Community-Level Interaction Insights into Carbon Utilization and Element Cycling Functions of Hydrothermarchaeota in Hydrothermal Sediment.</title>
        <authorList>
            <person name="Zhou Z."/>
            <person name="Liu Y."/>
            <person name="Xu W."/>
            <person name="Pan J."/>
            <person name="Luo Z.H."/>
            <person name="Li M."/>
        </authorList>
    </citation>
    <scope>NUCLEOTIDE SEQUENCE [LARGE SCALE GENOMIC DNA]</scope>
    <source>
        <strain evidence="2">SpSt-757</strain>
    </source>
</reference>
<comment type="caution">
    <text evidence="2">The sequence shown here is derived from an EMBL/GenBank/DDBJ whole genome shotgun (WGS) entry which is preliminary data.</text>
</comment>
<gene>
    <name evidence="2" type="ORF">ENV41_00010</name>
</gene>